<accession>A0AAD9RJN4</accession>
<keyword evidence="9" id="KW-1185">Reference proteome</keyword>
<dbReference type="AlphaFoldDB" id="A0AAD9RJN4"/>
<dbReference type="GO" id="GO:0007009">
    <property type="term" value="P:plasma membrane organization"/>
    <property type="evidence" value="ECO:0007669"/>
    <property type="project" value="TreeGrafter"/>
</dbReference>
<reference evidence="8" key="1">
    <citation type="submission" date="2021-08" db="EMBL/GenBank/DDBJ databases">
        <authorList>
            <person name="Misof B."/>
            <person name="Oliver O."/>
            <person name="Podsiadlowski L."/>
            <person name="Donath A."/>
            <person name="Peters R."/>
            <person name="Mayer C."/>
            <person name="Rust J."/>
            <person name="Gunkel S."/>
            <person name="Lesny P."/>
            <person name="Martin S."/>
            <person name="Oeyen J.P."/>
            <person name="Petersen M."/>
            <person name="Panagiotis P."/>
            <person name="Wilbrandt J."/>
            <person name="Tanja T."/>
        </authorList>
    </citation>
    <scope>NUCLEOTIDE SEQUENCE</scope>
    <source>
        <strain evidence="8">GBR_01_08_01A</strain>
        <tissue evidence="8">Thorax + abdomen</tissue>
    </source>
</reference>
<evidence type="ECO:0000259" key="7">
    <source>
        <dbReference type="PROSITE" id="PS50004"/>
    </source>
</evidence>
<dbReference type="SMART" id="SM00239">
    <property type="entry name" value="C2"/>
    <property type="match status" value="2"/>
</dbReference>
<dbReference type="CDD" id="cd08374">
    <property type="entry name" value="C2F_Ferlin"/>
    <property type="match status" value="1"/>
</dbReference>
<dbReference type="Pfam" id="PF00168">
    <property type="entry name" value="C2"/>
    <property type="match status" value="2"/>
</dbReference>
<dbReference type="GO" id="GO:0016020">
    <property type="term" value="C:membrane"/>
    <property type="evidence" value="ECO:0007669"/>
    <property type="project" value="UniProtKB-SubCell"/>
</dbReference>
<dbReference type="Pfam" id="PF08150">
    <property type="entry name" value="FerB"/>
    <property type="match status" value="1"/>
</dbReference>
<dbReference type="InterPro" id="IPR035892">
    <property type="entry name" value="C2_domain_sf"/>
</dbReference>
<dbReference type="Proteomes" id="UP001258017">
    <property type="component" value="Unassembled WGS sequence"/>
</dbReference>
<dbReference type="Pfam" id="PF22901">
    <property type="entry name" value="dsrm_Ferlin"/>
    <property type="match status" value="1"/>
</dbReference>
<organism evidence="8 9">
    <name type="scientific">Odynerus spinipes</name>
    <dbReference type="NCBI Taxonomy" id="1348599"/>
    <lineage>
        <taxon>Eukaryota</taxon>
        <taxon>Metazoa</taxon>
        <taxon>Ecdysozoa</taxon>
        <taxon>Arthropoda</taxon>
        <taxon>Hexapoda</taxon>
        <taxon>Insecta</taxon>
        <taxon>Pterygota</taxon>
        <taxon>Neoptera</taxon>
        <taxon>Endopterygota</taxon>
        <taxon>Hymenoptera</taxon>
        <taxon>Apocrita</taxon>
        <taxon>Aculeata</taxon>
        <taxon>Vespoidea</taxon>
        <taxon>Vespidae</taxon>
        <taxon>Eumeninae</taxon>
        <taxon>Odynerus</taxon>
    </lineage>
</organism>
<dbReference type="SMART" id="SM01201">
    <property type="entry name" value="FerB"/>
    <property type="match status" value="1"/>
</dbReference>
<evidence type="ECO:0000256" key="5">
    <source>
        <dbReference type="ARBA" id="ARBA00023136"/>
    </source>
</evidence>
<proteinExistence type="predicted"/>
<name>A0AAD9RJN4_9HYME</name>
<evidence type="ECO:0000256" key="2">
    <source>
        <dbReference type="ARBA" id="ARBA00022692"/>
    </source>
</evidence>
<evidence type="ECO:0000256" key="4">
    <source>
        <dbReference type="ARBA" id="ARBA00022989"/>
    </source>
</evidence>
<protein>
    <recommendedName>
        <fullName evidence="7">C2 domain-containing protein</fullName>
    </recommendedName>
</protein>
<evidence type="ECO:0000313" key="8">
    <source>
        <dbReference type="EMBL" id="KAK2580950.1"/>
    </source>
</evidence>
<evidence type="ECO:0000256" key="6">
    <source>
        <dbReference type="SAM" id="Phobius"/>
    </source>
</evidence>
<dbReference type="InterPro" id="IPR000008">
    <property type="entry name" value="C2_dom"/>
</dbReference>
<gene>
    <name evidence="8" type="ORF">KPH14_006016</name>
</gene>
<dbReference type="Gene3D" id="2.60.40.150">
    <property type="entry name" value="C2 domain"/>
    <property type="match status" value="2"/>
</dbReference>
<feature type="transmembrane region" description="Helical" evidence="6">
    <location>
        <begin position="939"/>
        <end position="961"/>
    </location>
</feature>
<comment type="subcellular location">
    <subcellularLocation>
        <location evidence="1">Membrane</location>
        <topology evidence="1">Single-pass membrane protein</topology>
    </subcellularLocation>
</comment>
<feature type="domain" description="C2" evidence="7">
    <location>
        <begin position="691"/>
        <end position="841"/>
    </location>
</feature>
<dbReference type="PROSITE" id="PS50004">
    <property type="entry name" value="C2"/>
    <property type="match status" value="2"/>
</dbReference>
<reference evidence="8" key="2">
    <citation type="journal article" date="2023" name="Commun. Biol.">
        <title>Intrasexual cuticular hydrocarbon dimorphism in a wasp sheds light on hydrocarbon biosynthesis genes in Hymenoptera.</title>
        <authorList>
            <person name="Moris V.C."/>
            <person name="Podsiadlowski L."/>
            <person name="Martin S."/>
            <person name="Oeyen J.P."/>
            <person name="Donath A."/>
            <person name="Petersen M."/>
            <person name="Wilbrandt J."/>
            <person name="Misof B."/>
            <person name="Liedtke D."/>
            <person name="Thamm M."/>
            <person name="Scheiner R."/>
            <person name="Schmitt T."/>
            <person name="Niehuis O."/>
        </authorList>
    </citation>
    <scope>NUCLEOTIDE SEQUENCE</scope>
    <source>
        <strain evidence="8">GBR_01_08_01A</strain>
    </source>
</reference>
<dbReference type="InterPro" id="IPR055072">
    <property type="entry name" value="Ferlin_DSRM"/>
</dbReference>
<dbReference type="InterPro" id="IPR037721">
    <property type="entry name" value="Ferlin"/>
</dbReference>
<dbReference type="CDD" id="cd04037">
    <property type="entry name" value="C2E_Ferlin"/>
    <property type="match status" value="1"/>
</dbReference>
<evidence type="ECO:0000256" key="3">
    <source>
        <dbReference type="ARBA" id="ARBA00022737"/>
    </source>
</evidence>
<dbReference type="InterPro" id="IPR037725">
    <property type="entry name" value="C2F_Ferlin"/>
</dbReference>
<keyword evidence="3" id="KW-0677">Repeat</keyword>
<feature type="domain" description="C2" evidence="7">
    <location>
        <begin position="457"/>
        <end position="577"/>
    </location>
</feature>
<dbReference type="InterPro" id="IPR012561">
    <property type="entry name" value="Ferlin_B-domain"/>
</dbReference>
<evidence type="ECO:0000256" key="1">
    <source>
        <dbReference type="ARBA" id="ARBA00004167"/>
    </source>
</evidence>
<evidence type="ECO:0000313" key="9">
    <source>
        <dbReference type="Proteomes" id="UP001258017"/>
    </source>
</evidence>
<keyword evidence="4 6" id="KW-1133">Transmembrane helix</keyword>
<dbReference type="SUPFAM" id="SSF49562">
    <property type="entry name" value="C2 domain (Calcium/lipid-binding domain, CaLB)"/>
    <property type="match status" value="3"/>
</dbReference>
<dbReference type="InterPro" id="IPR032362">
    <property type="entry name" value="Ferlin_C"/>
</dbReference>
<dbReference type="InterPro" id="IPR037724">
    <property type="entry name" value="C2E_Ferlin"/>
</dbReference>
<dbReference type="Pfam" id="PF16165">
    <property type="entry name" value="Ferlin_C"/>
    <property type="match status" value="1"/>
</dbReference>
<comment type="caution">
    <text evidence="8">The sequence shown here is derived from an EMBL/GenBank/DDBJ whole genome shotgun (WGS) entry which is preliminary data.</text>
</comment>
<dbReference type="PANTHER" id="PTHR12546:SF60">
    <property type="entry name" value="MISFIRE, ISOFORM F"/>
    <property type="match status" value="1"/>
</dbReference>
<dbReference type="PANTHER" id="PTHR12546">
    <property type="entry name" value="FER-1-LIKE"/>
    <property type="match status" value="1"/>
</dbReference>
<dbReference type="EMBL" id="JAIFRP010000045">
    <property type="protein sequence ID" value="KAK2580950.1"/>
    <property type="molecule type" value="Genomic_DNA"/>
</dbReference>
<keyword evidence="5 6" id="KW-0472">Membrane</keyword>
<keyword evidence="2 6" id="KW-0812">Transmembrane</keyword>
<sequence>MLAGSKRVAYAELPAERLLYSEEGPERGEECGKRINLFPRCPGDGNKPDEAIDYRACKIELFLWLGNAKFVASCWSSILPGYLTTDHEGSLDVFPKYFEYDRSSGMKEFSGRCIAVPSVMLITESYTPAEFLPKLKWYHFQSRRDCTGSILAAFELVETKESDLADLPLSQITLDEIRSIPSDIRPKMASYRLEVIFWGVRDMRKLHCVPVYRPRIVVECAGVYVKSRVMENAKKFCNFEEPRVMVDLEMPELDMYYPSVTIRAYDSRGFGCFKYAGICIVPTIYVFLEQLITEEDYRAQIYETKRGAAVAKWREHPLHFDSSSEERKGLIGYKETSNKGIWRRIRDLLEYAKRLFRLKRLIVKKEENSHIRMTSDDGLDWWSKYFASLEIYAEELEKQPEFDGFQDRLSTFELWKGKRTENLENDAHGLAGKFKGHISVYRWPHPENSPCRTRRGRDAANGLCDDYPSQESEKLLVRLYVIKGINLQPKDPLNGKSDPYLCIGLGKRFINDSKNYIPNQLNPTFGRVFEMEATFPRDYMLTVQIWDHDATSKDDLIGETRIDIENRFYSRHRANCGLARTYESSGYNVWRDRERPKQILDFLCKKNNLPAAVYAEKSVRIGKRKFPFRSIVDNDDEREECMALSVLHQWQEFPICGCALVPEHVERRPLFNAARPGLEQGRLELWVDMFPSGNLPPKPVVNVAPLEPEEYEIRVIVWNTEDVPLVENQFLTGDKCSDIYAKGWILQEDRQRTDVHYNSPNGEGNFNWRFVFRVVYSRSENVMVVRKKLSVFARNETVEKLPCRLHLEVWDSDHFSADDFLGALTLDLSKMPRGSANPKTCTMRLIDPNLPTVNLFKATYLKAWWPLARRNEKGAYVQAGKIELELSALRVVEANERPAGKGRDPPQGLPSPRRLDTSFSWFRNPWKACCFVVCRYYKWRAVLCVSCTLLVFLVVCAVYALPGYLIKRLVGA</sequence>